<feature type="region of interest" description="Disordered" evidence="2">
    <location>
        <begin position="294"/>
        <end position="353"/>
    </location>
</feature>
<dbReference type="Proteomes" id="UP000275267">
    <property type="component" value="Unassembled WGS sequence"/>
</dbReference>
<dbReference type="PANTHER" id="PTHR45224:SF10">
    <property type="entry name" value="OS09G0317700 PROTEIN"/>
    <property type="match status" value="1"/>
</dbReference>
<protein>
    <recommendedName>
        <fullName evidence="5">No apical meristem-associated C-terminal domain-containing protein</fullName>
    </recommendedName>
</protein>
<evidence type="ECO:0000313" key="4">
    <source>
        <dbReference type="Proteomes" id="UP000275267"/>
    </source>
</evidence>
<dbReference type="STRING" id="4540.A0A3L6RBI7"/>
<evidence type="ECO:0008006" key="5">
    <source>
        <dbReference type="Google" id="ProtNLM"/>
    </source>
</evidence>
<evidence type="ECO:0000256" key="1">
    <source>
        <dbReference type="SAM" id="Coils"/>
    </source>
</evidence>
<dbReference type="EMBL" id="PQIB02000009">
    <property type="protein sequence ID" value="RLN00187.1"/>
    <property type="molecule type" value="Genomic_DNA"/>
</dbReference>
<evidence type="ECO:0000313" key="3">
    <source>
        <dbReference type="EMBL" id="RLN00187.1"/>
    </source>
</evidence>
<dbReference type="OrthoDB" id="649300at2759"/>
<dbReference type="PANTHER" id="PTHR45224">
    <property type="entry name" value="OS01G0527900 PROTEIN-RELATED"/>
    <property type="match status" value="1"/>
</dbReference>
<accession>A0A3L6RBI7</accession>
<feature type="coiled-coil region" evidence="1">
    <location>
        <begin position="366"/>
        <end position="398"/>
    </location>
</feature>
<gene>
    <name evidence="3" type="ORF">C2845_PM06G11830</name>
</gene>
<keyword evidence="4" id="KW-1185">Reference proteome</keyword>
<feature type="compositionally biased region" description="Acidic residues" evidence="2">
    <location>
        <begin position="169"/>
        <end position="179"/>
    </location>
</feature>
<feature type="compositionally biased region" description="Polar residues" evidence="2">
    <location>
        <begin position="100"/>
        <end position="110"/>
    </location>
</feature>
<sequence length="446" mass="50201">MPNPTNFHHAQFSHHVSFSQPSYAMNFPHHQYPQQHLYPPHVQYVVVQPQYGPFSLSQPQPPPSGAMLTPPPPPPAGIIPLPTPPLPPPPAGVVPISVSESGTPHSVTSPDEQDIVSVGNDGNAEPDRTARRLNWTEVEDLRLWKRYISSLYSKKTKLSESGDCTSSSEDSEDAPEIETGEQGSMPVKKKHEAKGKVPSLSSELQEDIQCSADPQNMIEKNHKEMIEAELQCSDQKLELARSNQLEMKDKEIVISEMQTDLLMSGTSRVHKLQHGKDGLMAIIARFNEFQHGSAVREDVPEKKTHPQGRKTVEHAGTVRGGLPEKETYPQGSKMAKSKRKRKGDASTPPSEVQEDIKRAVDLQTMLQKDREKMSEVQLRLSKEKLEIARLKHQEAKDRKEMTLYEKYTELLMADTQRFDEFQKEEHRKAVKCMGEMLFGNDGMELP</sequence>
<dbReference type="AlphaFoldDB" id="A0A3L6RBI7"/>
<feature type="compositionally biased region" description="Basic and acidic residues" evidence="2">
    <location>
        <begin position="294"/>
        <end position="304"/>
    </location>
</feature>
<evidence type="ECO:0000256" key="2">
    <source>
        <dbReference type="SAM" id="MobiDB-lite"/>
    </source>
</evidence>
<comment type="caution">
    <text evidence="3">The sequence shown here is derived from an EMBL/GenBank/DDBJ whole genome shotgun (WGS) entry which is preliminary data.</text>
</comment>
<feature type="region of interest" description="Disordered" evidence="2">
    <location>
        <begin position="158"/>
        <end position="205"/>
    </location>
</feature>
<keyword evidence="1" id="KW-0175">Coiled coil</keyword>
<proteinExistence type="predicted"/>
<reference evidence="4" key="1">
    <citation type="journal article" date="2019" name="Nat. Commun.">
        <title>The genome of broomcorn millet.</title>
        <authorList>
            <person name="Zou C."/>
            <person name="Miki D."/>
            <person name="Li D."/>
            <person name="Tang Q."/>
            <person name="Xiao L."/>
            <person name="Rajput S."/>
            <person name="Deng P."/>
            <person name="Jia W."/>
            <person name="Huang R."/>
            <person name="Zhang M."/>
            <person name="Sun Y."/>
            <person name="Hu J."/>
            <person name="Fu X."/>
            <person name="Schnable P.S."/>
            <person name="Li F."/>
            <person name="Zhang H."/>
            <person name="Feng B."/>
            <person name="Zhu X."/>
            <person name="Liu R."/>
            <person name="Schnable J.C."/>
            <person name="Zhu J.-K."/>
            <person name="Zhang H."/>
        </authorList>
    </citation>
    <scope>NUCLEOTIDE SEQUENCE [LARGE SCALE GENOMIC DNA]</scope>
</reference>
<name>A0A3L6RBI7_PANMI</name>
<organism evidence="3 4">
    <name type="scientific">Panicum miliaceum</name>
    <name type="common">Proso millet</name>
    <name type="synonym">Broomcorn millet</name>
    <dbReference type="NCBI Taxonomy" id="4540"/>
    <lineage>
        <taxon>Eukaryota</taxon>
        <taxon>Viridiplantae</taxon>
        <taxon>Streptophyta</taxon>
        <taxon>Embryophyta</taxon>
        <taxon>Tracheophyta</taxon>
        <taxon>Spermatophyta</taxon>
        <taxon>Magnoliopsida</taxon>
        <taxon>Liliopsida</taxon>
        <taxon>Poales</taxon>
        <taxon>Poaceae</taxon>
        <taxon>PACMAD clade</taxon>
        <taxon>Panicoideae</taxon>
        <taxon>Panicodae</taxon>
        <taxon>Paniceae</taxon>
        <taxon>Panicinae</taxon>
        <taxon>Panicum</taxon>
        <taxon>Panicum sect. Panicum</taxon>
    </lineage>
</organism>
<feature type="region of interest" description="Disordered" evidence="2">
    <location>
        <begin position="100"/>
        <end position="127"/>
    </location>
</feature>